<proteinExistence type="predicted"/>
<evidence type="ECO:0000313" key="1">
    <source>
        <dbReference type="EMBL" id="OAQ66410.1"/>
    </source>
</evidence>
<evidence type="ECO:0000313" key="2">
    <source>
        <dbReference type="Proteomes" id="UP000078397"/>
    </source>
</evidence>
<protein>
    <submittedName>
        <fullName evidence="1">Uncharacterized protein</fullName>
    </submittedName>
</protein>
<dbReference type="RefSeq" id="XP_018143497.1">
    <property type="nucleotide sequence ID" value="XM_018293777.1"/>
</dbReference>
<sequence length="52" mass="5869">MLLHLSKCHSYPTSLSNSVIPHPWSLLPRNHIDPTLLPSSRLTPPKEQIFPA</sequence>
<reference evidence="1 2" key="1">
    <citation type="journal article" date="2016" name="PLoS Pathog.">
        <title>Biosynthesis of antibiotic leucinostatins in bio-control fungus Purpureocillium lilacinum and their inhibition on phytophthora revealed by genome mining.</title>
        <authorList>
            <person name="Wang G."/>
            <person name="Liu Z."/>
            <person name="Lin R."/>
            <person name="Li E."/>
            <person name="Mao Z."/>
            <person name="Ling J."/>
            <person name="Yang Y."/>
            <person name="Yin W.B."/>
            <person name="Xie B."/>
        </authorList>
    </citation>
    <scope>NUCLEOTIDE SEQUENCE [LARGE SCALE GENOMIC DNA]</scope>
    <source>
        <strain evidence="1">170</strain>
    </source>
</reference>
<dbReference type="EMBL" id="LSBJ02000004">
    <property type="protein sequence ID" value="OAQ66410.1"/>
    <property type="molecule type" value="Genomic_DNA"/>
</dbReference>
<dbReference type="KEGG" id="pchm:VFPPC_16024"/>
<comment type="caution">
    <text evidence="1">The sequence shown here is derived from an EMBL/GenBank/DDBJ whole genome shotgun (WGS) entry which is preliminary data.</text>
</comment>
<organism evidence="1 2">
    <name type="scientific">Pochonia chlamydosporia 170</name>
    <dbReference type="NCBI Taxonomy" id="1380566"/>
    <lineage>
        <taxon>Eukaryota</taxon>
        <taxon>Fungi</taxon>
        <taxon>Dikarya</taxon>
        <taxon>Ascomycota</taxon>
        <taxon>Pezizomycotina</taxon>
        <taxon>Sordariomycetes</taxon>
        <taxon>Hypocreomycetidae</taxon>
        <taxon>Hypocreales</taxon>
        <taxon>Clavicipitaceae</taxon>
        <taxon>Pochonia</taxon>
    </lineage>
</organism>
<dbReference type="AlphaFoldDB" id="A0A179FMD3"/>
<dbReference type="GeneID" id="28857771"/>
<keyword evidence="2" id="KW-1185">Reference proteome</keyword>
<gene>
    <name evidence="1" type="ORF">VFPPC_16024</name>
</gene>
<accession>A0A179FMD3</accession>
<dbReference type="Proteomes" id="UP000078397">
    <property type="component" value="Unassembled WGS sequence"/>
</dbReference>
<name>A0A179FMD3_METCM</name>